<dbReference type="Gene3D" id="3.40.1190.20">
    <property type="match status" value="1"/>
</dbReference>
<dbReference type="InterPro" id="IPR029056">
    <property type="entry name" value="Ribokinase-like"/>
</dbReference>
<feature type="domain" description="Carbohydrate kinase PfkB" evidence="3">
    <location>
        <begin position="5"/>
        <end position="293"/>
    </location>
</feature>
<evidence type="ECO:0000256" key="1">
    <source>
        <dbReference type="ARBA" id="ARBA00022679"/>
    </source>
</evidence>
<dbReference type="CDD" id="cd01941">
    <property type="entry name" value="YeiC_kinase_like"/>
    <property type="match status" value="1"/>
</dbReference>
<dbReference type="SUPFAM" id="SSF53613">
    <property type="entry name" value="Ribokinase-like"/>
    <property type="match status" value="1"/>
</dbReference>
<reference evidence="4 5" key="1">
    <citation type="submission" date="2021-10" db="EMBL/GenBank/DDBJ databases">
        <title>Lutispora strain m25 sp. nov., a thermophilic, non-spore-forming bacterium isolated from a lab-scale methanogenic bioreactor digesting anaerobic sludge.</title>
        <authorList>
            <person name="El Houari A."/>
            <person name="Mcdonald J."/>
        </authorList>
    </citation>
    <scope>NUCLEOTIDE SEQUENCE [LARGE SCALE GENOMIC DNA]</scope>
    <source>
        <strain evidence="5">m25</strain>
    </source>
</reference>
<keyword evidence="5" id="KW-1185">Reference proteome</keyword>
<organism evidence="4 5">
    <name type="scientific">Lutispora saccharofermentans</name>
    <dbReference type="NCBI Taxonomy" id="3024236"/>
    <lineage>
        <taxon>Bacteria</taxon>
        <taxon>Bacillati</taxon>
        <taxon>Bacillota</taxon>
        <taxon>Clostridia</taxon>
        <taxon>Lutisporales</taxon>
        <taxon>Lutisporaceae</taxon>
        <taxon>Lutispora</taxon>
    </lineage>
</organism>
<dbReference type="RefSeq" id="WP_255227875.1">
    <property type="nucleotide sequence ID" value="NZ_JAJEKE010000011.1"/>
</dbReference>
<dbReference type="Proteomes" id="UP001651880">
    <property type="component" value="Unassembled WGS sequence"/>
</dbReference>
<comment type="caution">
    <text evidence="4">The sequence shown here is derived from an EMBL/GenBank/DDBJ whole genome shotgun (WGS) entry which is preliminary data.</text>
</comment>
<evidence type="ECO:0000313" key="4">
    <source>
        <dbReference type="EMBL" id="MCQ1530353.1"/>
    </source>
</evidence>
<protein>
    <submittedName>
        <fullName evidence="4">Carbohydrate kinase family protein</fullName>
    </submittedName>
</protein>
<evidence type="ECO:0000256" key="2">
    <source>
        <dbReference type="ARBA" id="ARBA00022777"/>
    </source>
</evidence>
<evidence type="ECO:0000313" key="5">
    <source>
        <dbReference type="Proteomes" id="UP001651880"/>
    </source>
</evidence>
<dbReference type="PANTHER" id="PTHR10584:SF166">
    <property type="entry name" value="RIBOKINASE"/>
    <property type="match status" value="1"/>
</dbReference>
<evidence type="ECO:0000259" key="3">
    <source>
        <dbReference type="Pfam" id="PF00294"/>
    </source>
</evidence>
<dbReference type="Pfam" id="PF00294">
    <property type="entry name" value="PfkB"/>
    <property type="match status" value="1"/>
</dbReference>
<keyword evidence="2 4" id="KW-0418">Kinase</keyword>
<sequence>MSNSYIAIVGGANMDIQGFPYEKFIPRDSNPGKIKVSLGGVGRNIGENLVKLGIETRLLSVIGDDPYGYAILKEAKLIGLDMRDTLVLKGESTSTYLSILDESGDMAAAISYMDICENMSVDFIKEKRNVIEDSKLCVIDTNIPREVIEYIVTTYQGTDFFLDTVSTAKAKKVKEVIGYFHTIKPNKIEAQMLTGIEIKDDDDLKRASEYFLAKGVRRVFISLGDNGIFYNDGSSIAHIQVPKIRVINATGAGDAFMAALAYGHYYNLSIKESANMAVAASILALSHEDTINPDISVQSIKSKMKEINLCWKDI</sequence>
<name>A0ABT1NGJ2_9FIRM</name>
<dbReference type="InterPro" id="IPR011611">
    <property type="entry name" value="PfkB_dom"/>
</dbReference>
<dbReference type="GO" id="GO:0016301">
    <property type="term" value="F:kinase activity"/>
    <property type="evidence" value="ECO:0007669"/>
    <property type="project" value="UniProtKB-KW"/>
</dbReference>
<gene>
    <name evidence="4" type="ORF">LJD61_12440</name>
</gene>
<dbReference type="PANTHER" id="PTHR10584">
    <property type="entry name" value="SUGAR KINASE"/>
    <property type="match status" value="1"/>
</dbReference>
<dbReference type="EMBL" id="JAJEKE010000011">
    <property type="protein sequence ID" value="MCQ1530353.1"/>
    <property type="molecule type" value="Genomic_DNA"/>
</dbReference>
<accession>A0ABT1NGJ2</accession>
<proteinExistence type="predicted"/>
<keyword evidence="1" id="KW-0808">Transferase</keyword>